<evidence type="ECO:0000313" key="2">
    <source>
        <dbReference type="Proteomes" id="UP001196413"/>
    </source>
</evidence>
<accession>A0AAD5MLA8</accession>
<sequence>MGDHGPRFDGIREVPLGQYENLNPFLMVMIPSIYRNTSIHQQLHMKANQLMTNFDLHATIMDILKTSSVRQIQVGDAMVYDMAVYLTPSKGLFLSEYIIESMLS</sequence>
<dbReference type="InterPro" id="IPR004245">
    <property type="entry name" value="DUF229"/>
</dbReference>
<protein>
    <submittedName>
        <fullName evidence="1">Uncharacterized protein</fullName>
    </submittedName>
</protein>
<dbReference type="Proteomes" id="UP001196413">
    <property type="component" value="Unassembled WGS sequence"/>
</dbReference>
<dbReference type="Pfam" id="PF02995">
    <property type="entry name" value="DUF229"/>
    <property type="match status" value="1"/>
</dbReference>
<dbReference type="PANTHER" id="PTHR10974">
    <property type="entry name" value="FI08016P-RELATED"/>
    <property type="match status" value="1"/>
</dbReference>
<dbReference type="GO" id="GO:0005615">
    <property type="term" value="C:extracellular space"/>
    <property type="evidence" value="ECO:0007669"/>
    <property type="project" value="TreeGrafter"/>
</dbReference>
<keyword evidence="2" id="KW-1185">Reference proteome</keyword>
<dbReference type="PANTHER" id="PTHR10974:SF1">
    <property type="entry name" value="FI08016P-RELATED"/>
    <property type="match status" value="1"/>
</dbReference>
<reference evidence="1" key="1">
    <citation type="submission" date="2021-06" db="EMBL/GenBank/DDBJ databases">
        <title>Parelaphostrongylus tenuis whole genome reference sequence.</title>
        <authorList>
            <person name="Garwood T.J."/>
            <person name="Larsen P.A."/>
            <person name="Fountain-Jones N.M."/>
            <person name="Garbe J.R."/>
            <person name="Macchietto M.G."/>
            <person name="Kania S.A."/>
            <person name="Gerhold R.W."/>
            <person name="Richards J.E."/>
            <person name="Wolf T.M."/>
        </authorList>
    </citation>
    <scope>NUCLEOTIDE SEQUENCE</scope>
    <source>
        <strain evidence="1">MNPRO001-30</strain>
        <tissue evidence="1">Meninges</tissue>
    </source>
</reference>
<comment type="caution">
    <text evidence="1">The sequence shown here is derived from an EMBL/GenBank/DDBJ whole genome shotgun (WGS) entry which is preliminary data.</text>
</comment>
<gene>
    <name evidence="1" type="ORF">KIN20_007277</name>
</gene>
<evidence type="ECO:0000313" key="1">
    <source>
        <dbReference type="EMBL" id="KAJ1351291.1"/>
    </source>
</evidence>
<dbReference type="EMBL" id="JAHQIW010001041">
    <property type="protein sequence ID" value="KAJ1351291.1"/>
    <property type="molecule type" value="Genomic_DNA"/>
</dbReference>
<proteinExistence type="predicted"/>
<name>A0AAD5MLA8_PARTN</name>
<organism evidence="1 2">
    <name type="scientific">Parelaphostrongylus tenuis</name>
    <name type="common">Meningeal worm</name>
    <dbReference type="NCBI Taxonomy" id="148309"/>
    <lineage>
        <taxon>Eukaryota</taxon>
        <taxon>Metazoa</taxon>
        <taxon>Ecdysozoa</taxon>
        <taxon>Nematoda</taxon>
        <taxon>Chromadorea</taxon>
        <taxon>Rhabditida</taxon>
        <taxon>Rhabditina</taxon>
        <taxon>Rhabditomorpha</taxon>
        <taxon>Strongyloidea</taxon>
        <taxon>Metastrongylidae</taxon>
        <taxon>Parelaphostrongylus</taxon>
    </lineage>
</organism>
<dbReference type="AlphaFoldDB" id="A0AAD5MLA8"/>